<dbReference type="FunFam" id="1.10.510.10:FF:000693">
    <property type="entry name" value="Serine/threonine protein kinase, putative"/>
    <property type="match status" value="1"/>
</dbReference>
<dbReference type="STRING" id="1448321.A0A317VED4"/>
<name>A0A317VED4_9EURO</name>
<comment type="catalytic activity">
    <reaction evidence="8">
        <text>L-seryl-[protein] + ATP = O-phospho-L-seryl-[protein] + ADP + H(+)</text>
        <dbReference type="Rhea" id="RHEA:17989"/>
        <dbReference type="Rhea" id="RHEA-COMP:9863"/>
        <dbReference type="Rhea" id="RHEA-COMP:11604"/>
        <dbReference type="ChEBI" id="CHEBI:15378"/>
        <dbReference type="ChEBI" id="CHEBI:29999"/>
        <dbReference type="ChEBI" id="CHEBI:30616"/>
        <dbReference type="ChEBI" id="CHEBI:83421"/>
        <dbReference type="ChEBI" id="CHEBI:456216"/>
        <dbReference type="EC" id="2.7.11.1"/>
    </reaction>
</comment>
<dbReference type="EMBL" id="MSFL01000031">
    <property type="protein sequence ID" value="PWY70240.1"/>
    <property type="molecule type" value="Genomic_DNA"/>
</dbReference>
<feature type="region of interest" description="Disordered" evidence="9">
    <location>
        <begin position="598"/>
        <end position="619"/>
    </location>
</feature>
<dbReference type="GO" id="GO:0004674">
    <property type="term" value="F:protein serine/threonine kinase activity"/>
    <property type="evidence" value="ECO:0007669"/>
    <property type="project" value="UniProtKB-KW"/>
</dbReference>
<protein>
    <recommendedName>
        <fullName evidence="1">non-specific serine/threonine protein kinase</fullName>
        <ecNumber evidence="1">2.7.11.1</ecNumber>
    </recommendedName>
</protein>
<dbReference type="PROSITE" id="PS00108">
    <property type="entry name" value="PROTEIN_KINASE_ST"/>
    <property type="match status" value="1"/>
</dbReference>
<evidence type="ECO:0000256" key="9">
    <source>
        <dbReference type="SAM" id="MobiDB-lite"/>
    </source>
</evidence>
<dbReference type="InterPro" id="IPR000719">
    <property type="entry name" value="Prot_kinase_dom"/>
</dbReference>
<dbReference type="GeneID" id="37061871"/>
<dbReference type="Proteomes" id="UP000247233">
    <property type="component" value="Unassembled WGS sequence"/>
</dbReference>
<evidence type="ECO:0000256" key="8">
    <source>
        <dbReference type="ARBA" id="ARBA00048679"/>
    </source>
</evidence>
<evidence type="ECO:0000256" key="2">
    <source>
        <dbReference type="ARBA" id="ARBA00022527"/>
    </source>
</evidence>
<feature type="region of interest" description="Disordered" evidence="9">
    <location>
        <begin position="393"/>
        <end position="421"/>
    </location>
</feature>
<evidence type="ECO:0000256" key="3">
    <source>
        <dbReference type="ARBA" id="ARBA00022679"/>
    </source>
</evidence>
<feature type="compositionally biased region" description="Polar residues" evidence="9">
    <location>
        <begin position="464"/>
        <end position="475"/>
    </location>
</feature>
<dbReference type="EC" id="2.7.11.1" evidence="1"/>
<comment type="caution">
    <text evidence="11">The sequence shown here is derived from an EMBL/GenBank/DDBJ whole genome shotgun (WGS) entry which is preliminary data.</text>
</comment>
<dbReference type="RefSeq" id="XP_025395840.1">
    <property type="nucleotide sequence ID" value="XM_025539634.1"/>
</dbReference>
<feature type="region of interest" description="Disordered" evidence="9">
    <location>
        <begin position="438"/>
        <end position="546"/>
    </location>
</feature>
<evidence type="ECO:0000313" key="11">
    <source>
        <dbReference type="EMBL" id="PWY70240.1"/>
    </source>
</evidence>
<dbReference type="GO" id="GO:0005524">
    <property type="term" value="F:ATP binding"/>
    <property type="evidence" value="ECO:0007669"/>
    <property type="project" value="UniProtKB-KW"/>
</dbReference>
<dbReference type="SUPFAM" id="SSF56112">
    <property type="entry name" value="Protein kinase-like (PK-like)"/>
    <property type="match status" value="1"/>
</dbReference>
<keyword evidence="5 11" id="KW-0418">Kinase</keyword>
<dbReference type="VEuPathDB" id="FungiDB:BO70DRAFT_299266"/>
<dbReference type="PANTHER" id="PTHR43895:SF32">
    <property type="entry name" value="SERINE_THREONINE-PROTEIN KINASE CHK1"/>
    <property type="match status" value="1"/>
</dbReference>
<evidence type="ECO:0000256" key="5">
    <source>
        <dbReference type="ARBA" id="ARBA00022777"/>
    </source>
</evidence>
<keyword evidence="12" id="KW-1185">Reference proteome</keyword>
<dbReference type="AlphaFoldDB" id="A0A317VED4"/>
<organism evidence="11 12">
    <name type="scientific">Aspergillus heteromorphus CBS 117.55</name>
    <dbReference type="NCBI Taxonomy" id="1448321"/>
    <lineage>
        <taxon>Eukaryota</taxon>
        <taxon>Fungi</taxon>
        <taxon>Dikarya</taxon>
        <taxon>Ascomycota</taxon>
        <taxon>Pezizomycotina</taxon>
        <taxon>Eurotiomycetes</taxon>
        <taxon>Eurotiomycetidae</taxon>
        <taxon>Eurotiales</taxon>
        <taxon>Aspergillaceae</taxon>
        <taxon>Aspergillus</taxon>
        <taxon>Aspergillus subgen. Circumdati</taxon>
    </lineage>
</organism>
<feature type="compositionally biased region" description="Acidic residues" evidence="9">
    <location>
        <begin position="442"/>
        <end position="453"/>
    </location>
</feature>
<feature type="domain" description="Protein kinase" evidence="10">
    <location>
        <begin position="18"/>
        <end position="276"/>
    </location>
</feature>
<sequence length="652" mass="73060">MECLKNSFVEGQLLDGRFRTVAPLNHGSFGMVFLATDTKTGQDVAIKCLMKGGAFPFTARFEELECHKRLAYHPNIVNLVHSFETDAHMYLVLEYCANGDLYEAIRLNRGPLETEHVRDFMLQLISAVEFVQANGLYHRDIKPENIFLMQDGSMKLGDFGLVSSDTWCHEACVGSDRYMAPEQYDPSTVGYSPAKADIWAIGICLLNVLFARNPFATPTESDILFADYVRDRQSLFDIFPNMSQDTFEILRFALAIDPEKRSLSGIRDSIMRAVTFTTDDDALDEFCTDDREVVTASANREPLRTPSIQSPHINQGDSFPWAKALQASPPQAIRQLSAIPDNESYSEDLFPASETAGTSWFSVHQGTPSMASVLESALGDSFRSSAFRPSAFYRREPRFPPPSDPVPITGSLPSHATKPLPSLSMVFGKKKEEQISKSWSDLWDEEEESEPEDQVLWQRREQNSRSWSHESSSPVEANVPDLCSPLSGLRDAGHSSILNVRAQQQDKSPVESEEGSGKTWDARMGTPAVKTPPRTPETPPKNSSVDKWAALGDKRRNYKSPDASLGRKKFPLNMSWRKDWGLGSSGFDYGSWAAKKEAATFPDRRRRPLQEKGRRRDAWESPKAIHVKISTSYDGSVDEDLDLVGGWHDLHL</sequence>
<comment type="catalytic activity">
    <reaction evidence="7">
        <text>L-threonyl-[protein] + ATP = O-phospho-L-threonyl-[protein] + ADP + H(+)</text>
        <dbReference type="Rhea" id="RHEA:46608"/>
        <dbReference type="Rhea" id="RHEA-COMP:11060"/>
        <dbReference type="Rhea" id="RHEA-COMP:11605"/>
        <dbReference type="ChEBI" id="CHEBI:15378"/>
        <dbReference type="ChEBI" id="CHEBI:30013"/>
        <dbReference type="ChEBI" id="CHEBI:30616"/>
        <dbReference type="ChEBI" id="CHEBI:61977"/>
        <dbReference type="ChEBI" id="CHEBI:456216"/>
        <dbReference type="EC" id="2.7.11.1"/>
    </reaction>
</comment>
<dbReference type="PANTHER" id="PTHR43895">
    <property type="entry name" value="CALCIUM/CALMODULIN-DEPENDENT PROTEIN KINASE KINASE-RELATED"/>
    <property type="match status" value="1"/>
</dbReference>
<dbReference type="SMART" id="SM00220">
    <property type="entry name" value="S_TKc"/>
    <property type="match status" value="1"/>
</dbReference>
<accession>A0A317VED4</accession>
<evidence type="ECO:0000256" key="4">
    <source>
        <dbReference type="ARBA" id="ARBA00022741"/>
    </source>
</evidence>
<keyword evidence="6" id="KW-0067">ATP-binding</keyword>
<dbReference type="InterPro" id="IPR008271">
    <property type="entry name" value="Ser/Thr_kinase_AS"/>
</dbReference>
<evidence type="ECO:0000256" key="1">
    <source>
        <dbReference type="ARBA" id="ARBA00012513"/>
    </source>
</evidence>
<feature type="compositionally biased region" description="Basic and acidic residues" evidence="9">
    <location>
        <begin position="608"/>
        <end position="619"/>
    </location>
</feature>
<evidence type="ECO:0000256" key="6">
    <source>
        <dbReference type="ARBA" id="ARBA00022840"/>
    </source>
</evidence>
<evidence type="ECO:0000256" key="7">
    <source>
        <dbReference type="ARBA" id="ARBA00047899"/>
    </source>
</evidence>
<keyword evidence="3" id="KW-0808">Transferase</keyword>
<feature type="compositionally biased region" description="Polar residues" evidence="9">
    <location>
        <begin position="496"/>
        <end position="507"/>
    </location>
</feature>
<dbReference type="Pfam" id="PF00069">
    <property type="entry name" value="Pkinase"/>
    <property type="match status" value="1"/>
</dbReference>
<dbReference type="PROSITE" id="PS50011">
    <property type="entry name" value="PROTEIN_KINASE_DOM"/>
    <property type="match status" value="1"/>
</dbReference>
<reference evidence="11 12" key="1">
    <citation type="submission" date="2016-12" db="EMBL/GenBank/DDBJ databases">
        <title>The genomes of Aspergillus section Nigri reveals drivers in fungal speciation.</title>
        <authorList>
            <consortium name="DOE Joint Genome Institute"/>
            <person name="Vesth T.C."/>
            <person name="Nybo J."/>
            <person name="Theobald S."/>
            <person name="Brandl J."/>
            <person name="Frisvad J.C."/>
            <person name="Nielsen K.F."/>
            <person name="Lyhne E.K."/>
            <person name="Kogle M.E."/>
            <person name="Kuo A."/>
            <person name="Riley R."/>
            <person name="Clum A."/>
            <person name="Nolan M."/>
            <person name="Lipzen A."/>
            <person name="Salamov A."/>
            <person name="Henrissat B."/>
            <person name="Wiebenga A."/>
            <person name="De Vries R.P."/>
            <person name="Grigoriev I.V."/>
            <person name="Mortensen U.H."/>
            <person name="Andersen M.R."/>
            <person name="Baker S.E."/>
        </authorList>
    </citation>
    <scope>NUCLEOTIDE SEQUENCE [LARGE SCALE GENOMIC DNA]</scope>
    <source>
        <strain evidence="11 12">CBS 117.55</strain>
    </source>
</reference>
<keyword evidence="2 11" id="KW-0723">Serine/threonine-protein kinase</keyword>
<evidence type="ECO:0000313" key="12">
    <source>
        <dbReference type="Proteomes" id="UP000247233"/>
    </source>
</evidence>
<dbReference type="OrthoDB" id="4062651at2759"/>
<dbReference type="Gene3D" id="1.10.510.10">
    <property type="entry name" value="Transferase(Phosphotransferase) domain 1"/>
    <property type="match status" value="1"/>
</dbReference>
<evidence type="ECO:0000259" key="10">
    <source>
        <dbReference type="PROSITE" id="PS50011"/>
    </source>
</evidence>
<proteinExistence type="predicted"/>
<keyword evidence="4" id="KW-0547">Nucleotide-binding</keyword>
<gene>
    <name evidence="11" type="ORF">BO70DRAFT_299266</name>
</gene>
<dbReference type="InterPro" id="IPR011009">
    <property type="entry name" value="Kinase-like_dom_sf"/>
</dbReference>
<dbReference type="GO" id="GO:0007165">
    <property type="term" value="P:signal transduction"/>
    <property type="evidence" value="ECO:0007669"/>
    <property type="project" value="TreeGrafter"/>
</dbReference>